<dbReference type="Gene3D" id="2.60.40.1880">
    <property type="entry name" value="Invasion associated locus B (IalB) protein"/>
    <property type="match status" value="1"/>
</dbReference>
<dbReference type="Proteomes" id="UP001161388">
    <property type="component" value="Unassembled WGS sequence"/>
</dbReference>
<evidence type="ECO:0008006" key="3">
    <source>
        <dbReference type="Google" id="ProtNLM"/>
    </source>
</evidence>
<organism evidence="1 2">
    <name type="scientific">Sulfitobacter pacificus</name>
    <dbReference type="NCBI Taxonomy" id="1499314"/>
    <lineage>
        <taxon>Bacteria</taxon>
        <taxon>Pseudomonadati</taxon>
        <taxon>Pseudomonadota</taxon>
        <taxon>Alphaproteobacteria</taxon>
        <taxon>Rhodobacterales</taxon>
        <taxon>Roseobacteraceae</taxon>
        <taxon>Sulfitobacter</taxon>
    </lineage>
</organism>
<sequence length="210" mass="22603">MPLDTPGRYRSLGPNLYVFRGAQLMSFFSRLFIVLALVLTLPASAQTSTKDDAAVAPSTPEAAVVVNGQKFGAWSVSCIAIAVGKTDCTLTQRVLRSTDKAFIADIVATRNPEGQSFLIARVPVGVFLPTGFAMREAESDDEEAVMQFAWQSCNREVCEAVLQIDADKVAALSTEENAMIAAFRPSAQTEPFLFQFSLNGMASGLDAVRP</sequence>
<dbReference type="InterPro" id="IPR038696">
    <property type="entry name" value="IalB_sf"/>
</dbReference>
<comment type="caution">
    <text evidence="1">The sequence shown here is derived from an EMBL/GenBank/DDBJ whole genome shotgun (WGS) entry which is preliminary data.</text>
</comment>
<evidence type="ECO:0000313" key="1">
    <source>
        <dbReference type="EMBL" id="GLQ29296.1"/>
    </source>
</evidence>
<gene>
    <name evidence="1" type="ORF">GCM10007927_41000</name>
</gene>
<proteinExistence type="predicted"/>
<keyword evidence="2" id="KW-1185">Reference proteome</keyword>
<dbReference type="EMBL" id="BSNL01000020">
    <property type="protein sequence ID" value="GLQ29296.1"/>
    <property type="molecule type" value="Genomic_DNA"/>
</dbReference>
<dbReference type="Pfam" id="PF06776">
    <property type="entry name" value="IalB"/>
    <property type="match status" value="1"/>
</dbReference>
<reference evidence="1" key="1">
    <citation type="journal article" date="2014" name="Int. J. Syst. Evol. Microbiol.">
        <title>Complete genome of a new Firmicutes species belonging to the dominant human colonic microbiota ('Ruminococcus bicirculans') reveals two chromosomes and a selective capacity to utilize plant glucans.</title>
        <authorList>
            <consortium name="NISC Comparative Sequencing Program"/>
            <person name="Wegmann U."/>
            <person name="Louis P."/>
            <person name="Goesmann A."/>
            <person name="Henrissat B."/>
            <person name="Duncan S.H."/>
            <person name="Flint H.J."/>
        </authorList>
    </citation>
    <scope>NUCLEOTIDE SEQUENCE</scope>
    <source>
        <strain evidence="1">NBRC 109915</strain>
    </source>
</reference>
<dbReference type="InterPro" id="IPR010642">
    <property type="entry name" value="Invasion_prot_B"/>
</dbReference>
<protein>
    <recommendedName>
        <fullName evidence="3">Invasion protein IalB, involved in pathogenesis</fullName>
    </recommendedName>
</protein>
<accession>A0ABQ5VQE0</accession>
<evidence type="ECO:0000313" key="2">
    <source>
        <dbReference type="Proteomes" id="UP001161388"/>
    </source>
</evidence>
<reference evidence="1" key="2">
    <citation type="submission" date="2023-01" db="EMBL/GenBank/DDBJ databases">
        <title>Draft genome sequence of Sulfitobacter pacificus strain NBRC 109915.</title>
        <authorList>
            <person name="Sun Q."/>
            <person name="Mori K."/>
        </authorList>
    </citation>
    <scope>NUCLEOTIDE SEQUENCE</scope>
    <source>
        <strain evidence="1">NBRC 109915</strain>
    </source>
</reference>
<name>A0ABQ5VQE0_9RHOB</name>